<dbReference type="Pfam" id="PF02170">
    <property type="entry name" value="PAZ"/>
    <property type="match status" value="1"/>
</dbReference>
<dbReference type="Proteomes" id="UP001620626">
    <property type="component" value="Unassembled WGS sequence"/>
</dbReference>
<dbReference type="PROSITE" id="PS50821">
    <property type="entry name" value="PAZ"/>
    <property type="match status" value="1"/>
</dbReference>
<dbReference type="SUPFAM" id="SSF101690">
    <property type="entry name" value="PAZ domain"/>
    <property type="match status" value="1"/>
</dbReference>
<reference evidence="4 5" key="1">
    <citation type="submission" date="2024-10" db="EMBL/GenBank/DDBJ databases">
        <authorList>
            <person name="Kim D."/>
        </authorList>
    </citation>
    <scope>NUCLEOTIDE SEQUENCE [LARGE SCALE GENOMIC DNA]</scope>
    <source>
        <strain evidence="4">BH-2024</strain>
    </source>
</reference>
<dbReference type="Gene3D" id="3.40.50.2300">
    <property type="match status" value="1"/>
</dbReference>
<feature type="compositionally biased region" description="Basic and acidic residues" evidence="1">
    <location>
        <begin position="62"/>
        <end position="82"/>
    </location>
</feature>
<dbReference type="SUPFAM" id="SSF53098">
    <property type="entry name" value="Ribonuclease H-like"/>
    <property type="match status" value="1"/>
</dbReference>
<keyword evidence="5" id="KW-1185">Reference proteome</keyword>
<sequence>MAAQEENEIQLPQKISNDHEVRGIAPVGVLINAFELNLRGSPDKVYQHELRFTAEYPKSSKKGKEGPAEPRELARGPRNDESKETRRELHWSLWRILLDQNADFFGSEKNKFSYDCALLLYSVRRLMKNGETREFVIAAENLDSLTDRSRAYLRRCERVKAFLTATEEVEVRNVRVTEPGGDRSVCQFLELLSTQRMHERNEHFVFGNRMFEKNSVLQLQGDPRICKEGMQKNVRFVGDNPQQSMAIIQLDAKKSAFFPAIGLVDFVGYCLNSRPNQIEHDFARPGAAHAIIKQLKGLCLQTIHLPEDQMLFCAFGLTDRDANKITFTLENREITLPQYYSQKYNRRLLYPRLPCVIHRRGSQESFFPMEVLQIIDGQRVPLDKQTPKLTEQMIRKCQVLPIDLPRGIETQRDKGMIQNNNPFFRAHEVRVETNMMQAEAQHLYPPALGFSGQNEQIEPNNRGVLDFRLADRGQPLPLRYSLPCEFPEVWTVVIVQNSIRMDQCRYFCENLMRCAQARGVQMGKPRIDPIEDTSLNYVRERFDFYSKHRCQFVLFIATGKESTRVGDVHHVFKLQEVEHGVLTQHVSPKIVEKATGRQGAIMVLDNIMLKMNLKMGGANYEIYAAQAFKQANGIRHDILAGQWLGSKRMFFGLEMSHAPPQTLFERRTGKAPAIPTIVGMAYTISKHMLKLNGTYWMQQPRVTTVQMATPMVSAIKEALMTFNVQNGFFPEHIFVFRGGASEGEYKKVAYWEGGAFATAFDELINERKMPKKPALTLIVCQRNSNYRIIPKNVQPGGRAPDQNCQPGTVLDKRAMHSSLTEFLLVGHRTIQGTAQPLRCTVVVDTAEPRVKLSELEQISYALCYQHGICCSPTAVPGVLYSAGDLATRGRNNWRTSTADGDTIQEFDLPPQGQPEEVRAQAQAQLDEQRASYFAQVTEELRPTIPTKFWA</sequence>
<organism evidence="4 5">
    <name type="scientific">Heterodera trifolii</name>
    <dbReference type="NCBI Taxonomy" id="157864"/>
    <lineage>
        <taxon>Eukaryota</taxon>
        <taxon>Metazoa</taxon>
        <taxon>Ecdysozoa</taxon>
        <taxon>Nematoda</taxon>
        <taxon>Chromadorea</taxon>
        <taxon>Rhabditida</taxon>
        <taxon>Tylenchina</taxon>
        <taxon>Tylenchomorpha</taxon>
        <taxon>Tylenchoidea</taxon>
        <taxon>Heteroderidae</taxon>
        <taxon>Heteroderinae</taxon>
        <taxon>Heterodera</taxon>
    </lineage>
</organism>
<comment type="caution">
    <text evidence="4">The sequence shown here is derived from an EMBL/GenBank/DDBJ whole genome shotgun (WGS) entry which is preliminary data.</text>
</comment>
<evidence type="ECO:0000259" key="2">
    <source>
        <dbReference type="PROSITE" id="PS50821"/>
    </source>
</evidence>
<dbReference type="PANTHER" id="PTHR22891">
    <property type="entry name" value="EUKARYOTIC TRANSLATION INITIATION FACTOR 2C"/>
    <property type="match status" value="1"/>
</dbReference>
<dbReference type="CDD" id="cd02846">
    <property type="entry name" value="PAZ_argonaute_like"/>
    <property type="match status" value="1"/>
</dbReference>
<evidence type="ECO:0000313" key="5">
    <source>
        <dbReference type="Proteomes" id="UP001620626"/>
    </source>
</evidence>
<feature type="region of interest" description="Disordered" evidence="1">
    <location>
        <begin position="56"/>
        <end position="82"/>
    </location>
</feature>
<evidence type="ECO:0000259" key="3">
    <source>
        <dbReference type="PROSITE" id="PS50822"/>
    </source>
</evidence>
<dbReference type="InterPro" id="IPR003165">
    <property type="entry name" value="Piwi"/>
</dbReference>
<feature type="domain" description="PAZ" evidence="2">
    <location>
        <begin position="262"/>
        <end position="376"/>
    </location>
</feature>
<dbReference type="InterPro" id="IPR036085">
    <property type="entry name" value="PAZ_dom_sf"/>
</dbReference>
<dbReference type="InterPro" id="IPR003100">
    <property type="entry name" value="PAZ_dom"/>
</dbReference>
<evidence type="ECO:0000256" key="1">
    <source>
        <dbReference type="SAM" id="MobiDB-lite"/>
    </source>
</evidence>
<dbReference type="PROSITE" id="PS50822">
    <property type="entry name" value="PIWI"/>
    <property type="match status" value="1"/>
</dbReference>
<dbReference type="Pfam" id="PF02171">
    <property type="entry name" value="Piwi"/>
    <property type="match status" value="1"/>
</dbReference>
<protein>
    <recommendedName>
        <fullName evidence="6">Piwi domain-containing protein</fullName>
    </recommendedName>
</protein>
<feature type="domain" description="Piwi" evidence="3">
    <location>
        <begin position="553"/>
        <end position="894"/>
    </location>
</feature>
<accession>A0ABD2JRH2</accession>
<dbReference type="SMART" id="SM00950">
    <property type="entry name" value="Piwi"/>
    <property type="match status" value="1"/>
</dbReference>
<dbReference type="InterPro" id="IPR012337">
    <property type="entry name" value="RNaseH-like_sf"/>
</dbReference>
<name>A0ABD2JRH2_9BILA</name>
<dbReference type="EMBL" id="JBICBT010000917">
    <property type="protein sequence ID" value="KAL3093145.1"/>
    <property type="molecule type" value="Genomic_DNA"/>
</dbReference>
<dbReference type="Gene3D" id="2.170.260.10">
    <property type="entry name" value="paz domain"/>
    <property type="match status" value="1"/>
</dbReference>
<proteinExistence type="predicted"/>
<dbReference type="InterPro" id="IPR036397">
    <property type="entry name" value="RNaseH_sf"/>
</dbReference>
<dbReference type="Gene3D" id="3.30.420.10">
    <property type="entry name" value="Ribonuclease H-like superfamily/Ribonuclease H"/>
    <property type="match status" value="1"/>
</dbReference>
<dbReference type="AlphaFoldDB" id="A0ABD2JRH2"/>
<gene>
    <name evidence="4" type="ORF">niasHT_022595</name>
</gene>
<evidence type="ECO:0000313" key="4">
    <source>
        <dbReference type="EMBL" id="KAL3093145.1"/>
    </source>
</evidence>
<evidence type="ECO:0008006" key="6">
    <source>
        <dbReference type="Google" id="ProtNLM"/>
    </source>
</evidence>